<protein>
    <submittedName>
        <fullName evidence="1">Uncharacterized protein</fullName>
    </submittedName>
</protein>
<organism evidence="1 2">
    <name type="scientific">Streblomastix strix</name>
    <dbReference type="NCBI Taxonomy" id="222440"/>
    <lineage>
        <taxon>Eukaryota</taxon>
        <taxon>Metamonada</taxon>
        <taxon>Preaxostyla</taxon>
        <taxon>Oxymonadida</taxon>
        <taxon>Streblomastigidae</taxon>
        <taxon>Streblomastix</taxon>
    </lineage>
</organism>
<evidence type="ECO:0000313" key="1">
    <source>
        <dbReference type="EMBL" id="KAA6361681.1"/>
    </source>
</evidence>
<accession>A0A5J4TVT5</accession>
<sequence length="235" mass="25814">SEQIDAYTKGEDDALLFLKANQSTIYIKTEIDYQISKIEVCDVDLSGCMTLDTTQAITTNKSFNDACRFISSLDGMSSITWSSFVKSGADDTVVLLGAGGTKSISEFSSSVDDSNYVKKYDNVQDIQRILRKTTIDQQYLEPTDDDYITLGAVKSEFVSSIYSGSIRGNITATSSLKSDKDDTLYKQFIGEISINTQILNQFIEQSLMLASTFVLQVISNGQKFALSGKTPDGSF</sequence>
<dbReference type="Proteomes" id="UP000324800">
    <property type="component" value="Unassembled WGS sequence"/>
</dbReference>
<gene>
    <name evidence="1" type="ORF">EZS28_042792</name>
</gene>
<reference evidence="1 2" key="1">
    <citation type="submission" date="2019-03" db="EMBL/GenBank/DDBJ databases">
        <title>Single cell metagenomics reveals metabolic interactions within the superorganism composed of flagellate Streblomastix strix and complex community of Bacteroidetes bacteria on its surface.</title>
        <authorList>
            <person name="Treitli S.C."/>
            <person name="Kolisko M."/>
            <person name="Husnik F."/>
            <person name="Keeling P."/>
            <person name="Hampl V."/>
        </authorList>
    </citation>
    <scope>NUCLEOTIDE SEQUENCE [LARGE SCALE GENOMIC DNA]</scope>
    <source>
        <strain evidence="1">ST1C</strain>
    </source>
</reference>
<proteinExistence type="predicted"/>
<feature type="non-terminal residue" evidence="1">
    <location>
        <position position="1"/>
    </location>
</feature>
<comment type="caution">
    <text evidence="1">The sequence shown here is derived from an EMBL/GenBank/DDBJ whole genome shotgun (WGS) entry which is preliminary data.</text>
</comment>
<dbReference type="EMBL" id="SNRW01025206">
    <property type="protein sequence ID" value="KAA6361681.1"/>
    <property type="molecule type" value="Genomic_DNA"/>
</dbReference>
<dbReference type="AlphaFoldDB" id="A0A5J4TVT5"/>
<name>A0A5J4TVT5_9EUKA</name>
<evidence type="ECO:0000313" key="2">
    <source>
        <dbReference type="Proteomes" id="UP000324800"/>
    </source>
</evidence>